<dbReference type="Pfam" id="PF00440">
    <property type="entry name" value="TetR_N"/>
    <property type="match status" value="1"/>
</dbReference>
<evidence type="ECO:0000259" key="5">
    <source>
        <dbReference type="PROSITE" id="PS50977"/>
    </source>
</evidence>
<dbReference type="InterPro" id="IPR009057">
    <property type="entry name" value="Homeodomain-like_sf"/>
</dbReference>
<dbReference type="PANTHER" id="PTHR47506:SF6">
    <property type="entry name" value="HTH-TYPE TRANSCRIPTIONAL REPRESSOR NEMR"/>
    <property type="match status" value="1"/>
</dbReference>
<evidence type="ECO:0000256" key="3">
    <source>
        <dbReference type="ARBA" id="ARBA00023163"/>
    </source>
</evidence>
<dbReference type="Gene3D" id="1.10.357.10">
    <property type="entry name" value="Tetracycline Repressor, domain 2"/>
    <property type="match status" value="1"/>
</dbReference>
<dbReference type="Gene3D" id="1.10.10.60">
    <property type="entry name" value="Homeodomain-like"/>
    <property type="match status" value="1"/>
</dbReference>
<keyword evidence="7" id="KW-1185">Reference proteome</keyword>
<organism evidence="6 7">
    <name type="scientific">Dyella jejuensis</name>
    <dbReference type="NCBI Taxonomy" id="1432009"/>
    <lineage>
        <taxon>Bacteria</taxon>
        <taxon>Pseudomonadati</taxon>
        <taxon>Pseudomonadota</taxon>
        <taxon>Gammaproteobacteria</taxon>
        <taxon>Lysobacterales</taxon>
        <taxon>Rhodanobacteraceae</taxon>
        <taxon>Dyella</taxon>
    </lineage>
</organism>
<dbReference type="InterPro" id="IPR011075">
    <property type="entry name" value="TetR_C"/>
</dbReference>
<protein>
    <submittedName>
        <fullName evidence="6">TetR/AcrR family transcriptional regulator</fullName>
    </submittedName>
</protein>
<sequence>MNADLLSKGAATRELILDHAYALARHDGLEGLSIGALALGVGMSKSGVFAHFGSREELQLALLDAVSRRFVAFVKTPALKQPRGLPRLRAMIDHWFEWSRIHQSGCVLLSATVEYDGREDGILRERVLQQQSAWREEIKRAVGLAVQVGDLRTDTDAAQLAFEVYALMLGLHHDAGLFGFDEASHRTQAAFDRLFASYRA</sequence>
<dbReference type="InterPro" id="IPR001647">
    <property type="entry name" value="HTH_TetR"/>
</dbReference>
<keyword evidence="3" id="KW-0804">Transcription</keyword>
<evidence type="ECO:0000256" key="2">
    <source>
        <dbReference type="ARBA" id="ARBA00023125"/>
    </source>
</evidence>
<dbReference type="SUPFAM" id="SSF46689">
    <property type="entry name" value="Homeodomain-like"/>
    <property type="match status" value="1"/>
</dbReference>
<keyword evidence="1" id="KW-0805">Transcription regulation</keyword>
<dbReference type="Pfam" id="PF16925">
    <property type="entry name" value="TetR_C_13"/>
    <property type="match status" value="1"/>
</dbReference>
<reference evidence="6 7" key="1">
    <citation type="submission" date="2020-10" db="EMBL/GenBank/DDBJ databases">
        <title>Phylogeny of dyella-like bacteria.</title>
        <authorList>
            <person name="Fu J."/>
        </authorList>
    </citation>
    <scope>NUCLEOTIDE SEQUENCE [LARGE SCALE GENOMIC DNA]</scope>
    <source>
        <strain evidence="6 7">JP1</strain>
    </source>
</reference>
<evidence type="ECO:0000256" key="4">
    <source>
        <dbReference type="PROSITE-ProRule" id="PRU00335"/>
    </source>
</evidence>
<dbReference type="EMBL" id="JADIKJ010000023">
    <property type="protein sequence ID" value="MFK2902037.1"/>
    <property type="molecule type" value="Genomic_DNA"/>
</dbReference>
<accession>A0ABW8JLP4</accession>
<dbReference type="InterPro" id="IPR036271">
    <property type="entry name" value="Tet_transcr_reg_TetR-rel_C_sf"/>
</dbReference>
<gene>
    <name evidence="6" type="ORF">ISP15_17000</name>
</gene>
<comment type="caution">
    <text evidence="6">The sequence shown here is derived from an EMBL/GenBank/DDBJ whole genome shotgun (WGS) entry which is preliminary data.</text>
</comment>
<name>A0ABW8JLP4_9GAMM</name>
<dbReference type="PROSITE" id="PS50977">
    <property type="entry name" value="HTH_TETR_2"/>
    <property type="match status" value="1"/>
</dbReference>
<feature type="DNA-binding region" description="H-T-H motif" evidence="4">
    <location>
        <begin position="33"/>
        <end position="52"/>
    </location>
</feature>
<dbReference type="SUPFAM" id="SSF48498">
    <property type="entry name" value="Tetracyclin repressor-like, C-terminal domain"/>
    <property type="match status" value="1"/>
</dbReference>
<dbReference type="Proteomes" id="UP001620461">
    <property type="component" value="Unassembled WGS sequence"/>
</dbReference>
<evidence type="ECO:0000313" key="6">
    <source>
        <dbReference type="EMBL" id="MFK2902037.1"/>
    </source>
</evidence>
<dbReference type="RefSeq" id="WP_404549013.1">
    <property type="nucleotide sequence ID" value="NZ_JADIKJ010000023.1"/>
</dbReference>
<feature type="domain" description="HTH tetR-type" evidence="5">
    <location>
        <begin position="10"/>
        <end position="70"/>
    </location>
</feature>
<keyword evidence="2 4" id="KW-0238">DNA-binding</keyword>
<proteinExistence type="predicted"/>
<evidence type="ECO:0000256" key="1">
    <source>
        <dbReference type="ARBA" id="ARBA00023015"/>
    </source>
</evidence>
<dbReference type="PANTHER" id="PTHR47506">
    <property type="entry name" value="TRANSCRIPTIONAL REGULATORY PROTEIN"/>
    <property type="match status" value="1"/>
</dbReference>
<evidence type="ECO:0000313" key="7">
    <source>
        <dbReference type="Proteomes" id="UP001620461"/>
    </source>
</evidence>